<evidence type="ECO:0000256" key="2">
    <source>
        <dbReference type="SAM" id="MobiDB-lite"/>
    </source>
</evidence>
<feature type="compositionally biased region" description="Basic residues" evidence="2">
    <location>
        <begin position="1"/>
        <end position="21"/>
    </location>
</feature>
<feature type="region of interest" description="Disordered" evidence="2">
    <location>
        <begin position="1"/>
        <end position="33"/>
    </location>
</feature>
<feature type="compositionally biased region" description="Basic and acidic residues" evidence="2">
    <location>
        <begin position="171"/>
        <end position="182"/>
    </location>
</feature>
<protein>
    <submittedName>
        <fullName evidence="3">Uncharacterized protein</fullName>
    </submittedName>
</protein>
<feature type="region of interest" description="Disordered" evidence="2">
    <location>
        <begin position="382"/>
        <end position="422"/>
    </location>
</feature>
<feature type="coiled-coil region" evidence="1">
    <location>
        <begin position="347"/>
        <end position="374"/>
    </location>
</feature>
<dbReference type="Proteomes" id="UP000807469">
    <property type="component" value="Unassembled WGS sequence"/>
</dbReference>
<evidence type="ECO:0000313" key="3">
    <source>
        <dbReference type="EMBL" id="KAF9482270.1"/>
    </source>
</evidence>
<keyword evidence="1" id="KW-0175">Coiled coil</keyword>
<feature type="compositionally biased region" description="Acidic residues" evidence="2">
    <location>
        <begin position="143"/>
        <end position="159"/>
    </location>
</feature>
<feature type="compositionally biased region" description="Acidic residues" evidence="2">
    <location>
        <begin position="393"/>
        <end position="413"/>
    </location>
</feature>
<feature type="compositionally biased region" description="Basic and acidic residues" evidence="2">
    <location>
        <begin position="86"/>
        <end position="105"/>
    </location>
</feature>
<feature type="compositionally biased region" description="Basic and acidic residues" evidence="2">
    <location>
        <begin position="119"/>
        <end position="142"/>
    </location>
</feature>
<comment type="caution">
    <text evidence="3">The sequence shown here is derived from an EMBL/GenBank/DDBJ whole genome shotgun (WGS) entry which is preliminary data.</text>
</comment>
<keyword evidence="4" id="KW-1185">Reference proteome</keyword>
<feature type="compositionally biased region" description="Basic residues" evidence="2">
    <location>
        <begin position="272"/>
        <end position="286"/>
    </location>
</feature>
<feature type="compositionally biased region" description="Acidic residues" evidence="2">
    <location>
        <begin position="106"/>
        <end position="118"/>
    </location>
</feature>
<feature type="compositionally biased region" description="Basic and acidic residues" evidence="2">
    <location>
        <begin position="382"/>
        <end position="392"/>
    </location>
</feature>
<gene>
    <name evidence="3" type="ORF">BDN70DRAFT_991333</name>
</gene>
<proteinExistence type="predicted"/>
<evidence type="ECO:0000313" key="4">
    <source>
        <dbReference type="Proteomes" id="UP000807469"/>
    </source>
</evidence>
<feature type="region of interest" description="Disordered" evidence="2">
    <location>
        <begin position="69"/>
        <end position="259"/>
    </location>
</feature>
<sequence length="422" mass="47283">MLLVKRARGKQKPKTKPKLSRSQRSPPANAGAAAAGSYFNTLTAGIGAPPPSSSLFLRPGPSVASACLASPLRETESNGINVHKTRPLEEHEIQMREPKKQKEIMDSETGDDGDDGEEGPPRKGLRGEDRQEKERSKNREAGNEDDEEDDVNEEDDDVEDRPRRQKKRLTRDRPPPHVDNQQRDAQLTASKTRKHSRDQDNVKEEQGEEVETRPPPSQITQKSKNRAQVFLRHDRNLPECDRCKKSATPGPCYTPPDTRTCTFCKSRKQGCFRNGKPQRIRHRKVKAASPAPPTRPSTRAAHSDTPPHRGPVSGGSAPSNPPSFAVQPSSYLLDKVKDNMGNLGTIFTALVNENQAMGNRLASLEREVLQLRRSSNKRTKKLVERLANLEKMTDDDDDEEDDDDDDDDDDDEGLWYMPHTKK</sequence>
<name>A0A9P5Z8P7_9AGAR</name>
<reference evidence="3" key="1">
    <citation type="submission" date="2020-11" db="EMBL/GenBank/DDBJ databases">
        <authorList>
            <consortium name="DOE Joint Genome Institute"/>
            <person name="Ahrendt S."/>
            <person name="Riley R."/>
            <person name="Andreopoulos W."/>
            <person name="Labutti K."/>
            <person name="Pangilinan J."/>
            <person name="Ruiz-Duenas F.J."/>
            <person name="Barrasa J.M."/>
            <person name="Sanchez-Garcia M."/>
            <person name="Camarero S."/>
            <person name="Miyauchi S."/>
            <person name="Serrano A."/>
            <person name="Linde D."/>
            <person name="Babiker R."/>
            <person name="Drula E."/>
            <person name="Ayuso-Fernandez I."/>
            <person name="Pacheco R."/>
            <person name="Padilla G."/>
            <person name="Ferreira P."/>
            <person name="Barriuso J."/>
            <person name="Kellner H."/>
            <person name="Castanera R."/>
            <person name="Alfaro M."/>
            <person name="Ramirez L."/>
            <person name="Pisabarro A.G."/>
            <person name="Kuo A."/>
            <person name="Tritt A."/>
            <person name="Lipzen A."/>
            <person name="He G."/>
            <person name="Yan M."/>
            <person name="Ng V."/>
            <person name="Cullen D."/>
            <person name="Martin F."/>
            <person name="Rosso M.-N."/>
            <person name="Henrissat B."/>
            <person name="Hibbett D."/>
            <person name="Martinez A.T."/>
            <person name="Grigoriev I.V."/>
        </authorList>
    </citation>
    <scope>NUCLEOTIDE SEQUENCE</scope>
    <source>
        <strain evidence="3">CIRM-BRFM 674</strain>
    </source>
</reference>
<dbReference type="EMBL" id="MU155168">
    <property type="protein sequence ID" value="KAF9482270.1"/>
    <property type="molecule type" value="Genomic_DNA"/>
</dbReference>
<organism evidence="3 4">
    <name type="scientific">Pholiota conissans</name>
    <dbReference type="NCBI Taxonomy" id="109636"/>
    <lineage>
        <taxon>Eukaryota</taxon>
        <taxon>Fungi</taxon>
        <taxon>Dikarya</taxon>
        <taxon>Basidiomycota</taxon>
        <taxon>Agaricomycotina</taxon>
        <taxon>Agaricomycetes</taxon>
        <taxon>Agaricomycetidae</taxon>
        <taxon>Agaricales</taxon>
        <taxon>Agaricineae</taxon>
        <taxon>Strophariaceae</taxon>
        <taxon>Pholiota</taxon>
    </lineage>
</organism>
<evidence type="ECO:0000256" key="1">
    <source>
        <dbReference type="SAM" id="Coils"/>
    </source>
</evidence>
<feature type="region of interest" description="Disordered" evidence="2">
    <location>
        <begin position="272"/>
        <end position="326"/>
    </location>
</feature>
<dbReference type="AlphaFoldDB" id="A0A9P5Z8P7"/>
<feature type="compositionally biased region" description="Basic and acidic residues" evidence="2">
    <location>
        <begin position="231"/>
        <end position="244"/>
    </location>
</feature>
<accession>A0A9P5Z8P7</accession>